<dbReference type="RefSeq" id="WP_331851343.1">
    <property type="nucleotide sequence ID" value="NZ_JARXNK020000104.1"/>
</dbReference>
<comment type="caution">
    <text evidence="1">The sequence shown here is derived from an EMBL/GenBank/DDBJ whole genome shotgun (WGS) entry which is preliminary data.</text>
</comment>
<protein>
    <submittedName>
        <fullName evidence="1">Uncharacterized protein</fullName>
    </submittedName>
</protein>
<accession>A0ABU9FAI6</accession>
<evidence type="ECO:0000313" key="1">
    <source>
        <dbReference type="EMBL" id="MEL0553384.1"/>
    </source>
</evidence>
<evidence type="ECO:0000313" key="2">
    <source>
        <dbReference type="Proteomes" id="UP001312893"/>
    </source>
</evidence>
<organism evidence="1 2">
    <name type="scientific">Raoultella lignicola</name>
    <dbReference type="NCBI Taxonomy" id="3040939"/>
    <lineage>
        <taxon>Bacteria</taxon>
        <taxon>Pseudomonadati</taxon>
        <taxon>Pseudomonadota</taxon>
        <taxon>Gammaproteobacteria</taxon>
        <taxon>Enterobacterales</taxon>
        <taxon>Enterobacteriaceae</taxon>
        <taxon>Klebsiella/Raoultella group</taxon>
        <taxon>Raoultella</taxon>
    </lineage>
</organism>
<gene>
    <name evidence="1" type="ORF">QFI96_016950</name>
</gene>
<dbReference type="EMBL" id="JARXNK020000104">
    <property type="protein sequence ID" value="MEL0553384.1"/>
    <property type="molecule type" value="Genomic_DNA"/>
</dbReference>
<keyword evidence="2" id="KW-1185">Reference proteome</keyword>
<proteinExistence type="predicted"/>
<sequence length="78" mass="8264">MNANIWALSFQPVFGTLDDTQGIIKLDSSGTDDASGIGIQLATAQDESSFIHLSAELSGDFPLDGMASVTIPIFARYI</sequence>
<name>A0ABU9FAI6_9ENTR</name>
<dbReference type="Gene3D" id="2.60.40.1090">
    <property type="entry name" value="Fimbrial-type adhesion domain"/>
    <property type="match status" value="1"/>
</dbReference>
<dbReference type="InterPro" id="IPR036937">
    <property type="entry name" value="Adhesion_dom_fimbrial_sf"/>
</dbReference>
<dbReference type="Proteomes" id="UP001312893">
    <property type="component" value="Unassembled WGS sequence"/>
</dbReference>
<reference evidence="1 2" key="1">
    <citation type="submission" date="2024-04" db="EMBL/GenBank/DDBJ databases">
        <title>Two novel Raoultella species associated with bleeding cankers of broadleaf hosts, Raoultella scottia sp. nov. and Raoultella lignicola sp. nov.</title>
        <authorList>
            <person name="Brady C.L."/>
        </authorList>
    </citation>
    <scope>NUCLEOTIDE SEQUENCE [LARGE SCALE GENOMIC DNA]</scope>
    <source>
        <strain evidence="1 2">TW_WC1a.1</strain>
    </source>
</reference>